<evidence type="ECO:0000256" key="6">
    <source>
        <dbReference type="ARBA" id="ARBA00022842"/>
    </source>
</evidence>
<dbReference type="OMA" id="EMTIINI"/>
<feature type="binding site" evidence="8">
    <location>
        <position position="227"/>
    </location>
    <ligand>
        <name>Mg(2+)</name>
        <dbReference type="ChEBI" id="CHEBI:18420"/>
        <label>1</label>
    </ligand>
</feature>
<dbReference type="GO" id="GO:0008311">
    <property type="term" value="F:double-stranded DNA 3'-5' DNA exonuclease activity"/>
    <property type="evidence" value="ECO:0007669"/>
    <property type="project" value="UniProtKB-EC"/>
</dbReference>
<evidence type="ECO:0000256" key="5">
    <source>
        <dbReference type="ARBA" id="ARBA00022801"/>
    </source>
</evidence>
<feature type="binding site" evidence="8">
    <location>
        <position position="10"/>
    </location>
    <ligand>
        <name>Mg(2+)</name>
        <dbReference type="ChEBI" id="CHEBI:18420"/>
        <label>1</label>
    </ligand>
</feature>
<gene>
    <name evidence="11" type="ORF">LOTGIDRAFT_115534</name>
</gene>
<accession>V4C5U9</accession>
<dbReference type="GO" id="GO:0008081">
    <property type="term" value="F:phosphoric diester hydrolase activity"/>
    <property type="evidence" value="ECO:0007669"/>
    <property type="project" value="TreeGrafter"/>
</dbReference>
<name>V4C5U9_LOTGI</name>
<keyword evidence="6 8" id="KW-0460">Magnesium</keyword>
<evidence type="ECO:0000313" key="11">
    <source>
        <dbReference type="EMBL" id="ESO96989.1"/>
    </source>
</evidence>
<protein>
    <recommendedName>
        <fullName evidence="3">exodeoxyribonuclease III</fullName>
        <ecNumber evidence="3">3.1.11.2</ecNumber>
    </recommendedName>
</protein>
<feature type="active site" evidence="7">
    <location>
        <position position="111"/>
    </location>
</feature>
<evidence type="ECO:0000256" key="8">
    <source>
        <dbReference type="PIRSR" id="PIRSR604808-2"/>
    </source>
</evidence>
<dbReference type="CTD" id="20231235"/>
<evidence type="ECO:0000259" key="10">
    <source>
        <dbReference type="Pfam" id="PF03372"/>
    </source>
</evidence>
<dbReference type="Proteomes" id="UP000030746">
    <property type="component" value="Unassembled WGS sequence"/>
</dbReference>
<dbReference type="Pfam" id="PF03372">
    <property type="entry name" value="Exo_endo_phos"/>
    <property type="match status" value="1"/>
</dbReference>
<reference evidence="11 12" key="1">
    <citation type="journal article" date="2013" name="Nature">
        <title>Insights into bilaterian evolution from three spiralian genomes.</title>
        <authorList>
            <person name="Simakov O."/>
            <person name="Marletaz F."/>
            <person name="Cho S.J."/>
            <person name="Edsinger-Gonzales E."/>
            <person name="Havlak P."/>
            <person name="Hellsten U."/>
            <person name="Kuo D.H."/>
            <person name="Larsson T."/>
            <person name="Lv J."/>
            <person name="Arendt D."/>
            <person name="Savage R."/>
            <person name="Osoegawa K."/>
            <person name="de Jong P."/>
            <person name="Grimwood J."/>
            <person name="Chapman J.A."/>
            <person name="Shapiro H."/>
            <person name="Aerts A."/>
            <person name="Otillar R.P."/>
            <person name="Terry A.Y."/>
            <person name="Boore J.L."/>
            <person name="Grigoriev I.V."/>
            <person name="Lindberg D.R."/>
            <person name="Seaver E.C."/>
            <person name="Weisblat D.A."/>
            <person name="Putnam N.H."/>
            <person name="Rokhsar D.S."/>
        </authorList>
    </citation>
    <scope>NUCLEOTIDE SEQUENCE [LARGE SCALE GENOMIC DNA]</scope>
</reference>
<dbReference type="Gene3D" id="3.60.10.10">
    <property type="entry name" value="Endonuclease/exonuclease/phosphatase"/>
    <property type="match status" value="1"/>
</dbReference>
<comment type="similarity">
    <text evidence="2">Belongs to the DNA repair enzymes AP/ExoA family.</text>
</comment>
<dbReference type="GO" id="GO:0006284">
    <property type="term" value="P:base-excision repair"/>
    <property type="evidence" value="ECO:0007669"/>
    <property type="project" value="TreeGrafter"/>
</dbReference>
<keyword evidence="5" id="KW-0378">Hydrolase</keyword>
<comment type="cofactor">
    <cofactor evidence="8">
        <name>Mg(2+)</name>
        <dbReference type="ChEBI" id="CHEBI:18420"/>
    </cofactor>
    <cofactor evidence="8">
        <name>Mn(2+)</name>
        <dbReference type="ChEBI" id="CHEBI:29035"/>
    </cofactor>
    <text evidence="8">Probably binds two magnesium or manganese ions per subunit.</text>
</comment>
<dbReference type="InterPro" id="IPR004808">
    <property type="entry name" value="AP_endonuc_1"/>
</dbReference>
<dbReference type="CDD" id="cd09076">
    <property type="entry name" value="L1-EN"/>
    <property type="match status" value="1"/>
</dbReference>
<dbReference type="EC" id="3.1.11.2" evidence="3"/>
<feature type="site" description="Interaction with DNA substrate" evidence="9">
    <location>
        <position position="227"/>
    </location>
</feature>
<dbReference type="KEGG" id="lgi:LOTGIDRAFT_115534"/>
<keyword evidence="8" id="KW-0464">Manganese</keyword>
<dbReference type="GeneID" id="20231235"/>
<dbReference type="GO" id="GO:0003906">
    <property type="term" value="F:DNA-(apurinic or apyrimidinic site) endonuclease activity"/>
    <property type="evidence" value="ECO:0007669"/>
    <property type="project" value="TreeGrafter"/>
</dbReference>
<keyword evidence="12" id="KW-1185">Reference proteome</keyword>
<evidence type="ECO:0000313" key="12">
    <source>
        <dbReference type="Proteomes" id="UP000030746"/>
    </source>
</evidence>
<comment type="catalytic activity">
    <reaction evidence="1">
        <text>Exonucleolytic cleavage in the 3'- to 5'-direction to yield nucleoside 5'-phosphates.</text>
        <dbReference type="EC" id="3.1.11.2"/>
    </reaction>
</comment>
<proteinExistence type="inferred from homology"/>
<organism evidence="11 12">
    <name type="scientific">Lottia gigantea</name>
    <name type="common">Giant owl limpet</name>
    <dbReference type="NCBI Taxonomy" id="225164"/>
    <lineage>
        <taxon>Eukaryota</taxon>
        <taxon>Metazoa</taxon>
        <taxon>Spiralia</taxon>
        <taxon>Lophotrochozoa</taxon>
        <taxon>Mollusca</taxon>
        <taxon>Gastropoda</taxon>
        <taxon>Patellogastropoda</taxon>
        <taxon>Lottioidea</taxon>
        <taxon>Lottiidae</taxon>
        <taxon>Lottia</taxon>
    </lineage>
</organism>
<evidence type="ECO:0000256" key="2">
    <source>
        <dbReference type="ARBA" id="ARBA00007092"/>
    </source>
</evidence>
<feature type="binding site" evidence="8">
    <location>
        <position position="141"/>
    </location>
    <ligand>
        <name>Mg(2+)</name>
        <dbReference type="ChEBI" id="CHEBI:18420"/>
        <label>1</label>
    </ligand>
</feature>
<dbReference type="PANTHER" id="PTHR22748">
    <property type="entry name" value="AP ENDONUCLEASE"/>
    <property type="match status" value="1"/>
</dbReference>
<feature type="active site" description="Proton acceptor" evidence="7">
    <location>
        <position position="227"/>
    </location>
</feature>
<sequence length="253" mass="30161">MNSLEILTLNCQGLRDIEKRRDVFNYLKQKKHHIYCLQDTHFTKNIESYVTGQWGYKCFYNSFSNNSRGVAILMNNNFDFEISKQYNDEGGNLIILNLKIENEAYTLVNLYGPNQDKPCFYEHLFLMLDEFGKIIICGDLNLVLNPNIDTENYRNINNPKARQFLIQQISSNHLHDIFRTCNPNLRKYTWKRKNPLKLARLDYIMVSENILLKVDKVKIDIKYRSDHSPVIFKISSNRNRKRYMETEHFITER</sequence>
<dbReference type="PANTHER" id="PTHR22748:SF26">
    <property type="entry name" value="ENDONUCLEASE_EXONUCLEASE_PHOSPHATASE DOMAIN-CONTAINING PROTEIN"/>
    <property type="match status" value="1"/>
</dbReference>
<dbReference type="GO" id="GO:0005634">
    <property type="term" value="C:nucleus"/>
    <property type="evidence" value="ECO:0007669"/>
    <property type="project" value="TreeGrafter"/>
</dbReference>
<dbReference type="STRING" id="225164.V4C5U9"/>
<dbReference type="InterPro" id="IPR005135">
    <property type="entry name" value="Endo/exonuclease/phosphatase"/>
</dbReference>
<dbReference type="AlphaFoldDB" id="V4C5U9"/>
<dbReference type="GO" id="GO:0046872">
    <property type="term" value="F:metal ion binding"/>
    <property type="evidence" value="ECO:0007669"/>
    <property type="project" value="UniProtKB-KW"/>
</dbReference>
<dbReference type="OrthoDB" id="6073759at2759"/>
<dbReference type="EMBL" id="KB201362">
    <property type="protein sequence ID" value="ESO96989.1"/>
    <property type="molecule type" value="Genomic_DNA"/>
</dbReference>
<evidence type="ECO:0000256" key="9">
    <source>
        <dbReference type="PIRSR" id="PIRSR604808-3"/>
    </source>
</evidence>
<evidence type="ECO:0000256" key="4">
    <source>
        <dbReference type="ARBA" id="ARBA00022723"/>
    </source>
</evidence>
<feature type="site" description="Important for catalytic activity" evidence="9">
    <location>
        <position position="202"/>
    </location>
</feature>
<evidence type="ECO:0000256" key="7">
    <source>
        <dbReference type="PIRSR" id="PIRSR604808-1"/>
    </source>
</evidence>
<dbReference type="RefSeq" id="XP_009052474.1">
    <property type="nucleotide sequence ID" value="XM_009054226.1"/>
</dbReference>
<evidence type="ECO:0000256" key="3">
    <source>
        <dbReference type="ARBA" id="ARBA00012115"/>
    </source>
</evidence>
<dbReference type="SUPFAM" id="SSF56219">
    <property type="entry name" value="DNase I-like"/>
    <property type="match status" value="1"/>
</dbReference>
<feature type="domain" description="Endonuclease/exonuclease/phosphatase" evidence="10">
    <location>
        <begin position="7"/>
        <end position="227"/>
    </location>
</feature>
<keyword evidence="4 8" id="KW-0479">Metal-binding</keyword>
<feature type="active site" description="Proton donor/acceptor" evidence="7">
    <location>
        <position position="139"/>
    </location>
</feature>
<feature type="binding site" evidence="8">
    <location>
        <position position="139"/>
    </location>
    <ligand>
        <name>Mg(2+)</name>
        <dbReference type="ChEBI" id="CHEBI:18420"/>
        <label>1</label>
    </ligand>
</feature>
<dbReference type="InterPro" id="IPR036691">
    <property type="entry name" value="Endo/exonu/phosph_ase_sf"/>
</dbReference>
<dbReference type="HOGENOM" id="CLU_000680_2_4_1"/>
<evidence type="ECO:0000256" key="1">
    <source>
        <dbReference type="ARBA" id="ARBA00000493"/>
    </source>
</evidence>
<feature type="site" description="Transition state stabilizer" evidence="9">
    <location>
        <position position="141"/>
    </location>
</feature>
<feature type="binding site" evidence="8">
    <location>
        <position position="226"/>
    </location>
    <ligand>
        <name>Mg(2+)</name>
        <dbReference type="ChEBI" id="CHEBI:18420"/>
        <label>1</label>
    </ligand>
</feature>